<dbReference type="PANTHER" id="PTHR45987:SF4">
    <property type="entry name" value="LARGE RIBOSOMAL SUBUNIT PROTEIN BL12M"/>
    <property type="match status" value="1"/>
</dbReference>
<evidence type="ECO:0000259" key="8">
    <source>
        <dbReference type="Pfam" id="PF16320"/>
    </source>
</evidence>
<dbReference type="GO" id="GO:0003729">
    <property type="term" value="F:mRNA binding"/>
    <property type="evidence" value="ECO:0007669"/>
    <property type="project" value="TreeGrafter"/>
</dbReference>
<dbReference type="Pfam" id="PF00542">
    <property type="entry name" value="Ribosomal_L12"/>
    <property type="match status" value="1"/>
</dbReference>
<dbReference type="InterPro" id="IPR036235">
    <property type="entry name" value="Ribosomal_bL12_oligo_N_sf"/>
</dbReference>
<keyword evidence="3" id="KW-0689">Ribosomal protein</keyword>
<dbReference type="AlphaFoldDB" id="A0A7R8ZQ87"/>
<dbReference type="InterPro" id="IPR000206">
    <property type="entry name" value="Ribosomal_bL12"/>
</dbReference>
<dbReference type="PROSITE" id="PS01109">
    <property type="entry name" value="RIBOSOMAL_L10"/>
    <property type="match status" value="1"/>
</dbReference>
<dbReference type="InterPro" id="IPR047865">
    <property type="entry name" value="Ribosomal_uL10_bac_type"/>
</dbReference>
<dbReference type="Pfam" id="PF00466">
    <property type="entry name" value="Ribosomal_L10"/>
    <property type="match status" value="1"/>
</dbReference>
<reference evidence="9" key="1">
    <citation type="submission" date="2020-11" db="EMBL/GenBank/DDBJ databases">
        <authorList>
            <person name="Tran Van P."/>
        </authorList>
    </citation>
    <scope>NUCLEOTIDE SEQUENCE</scope>
</reference>
<dbReference type="FunFam" id="3.30.1390.10:FF:000001">
    <property type="entry name" value="50S ribosomal protein L7/L12"/>
    <property type="match status" value="1"/>
</dbReference>
<gene>
    <name evidence="9" type="ORF">CTOB1V02_LOCUS5488</name>
</gene>
<evidence type="ECO:0000259" key="7">
    <source>
        <dbReference type="Pfam" id="PF00542"/>
    </source>
</evidence>
<evidence type="ECO:0000256" key="3">
    <source>
        <dbReference type="ARBA" id="ARBA00022980"/>
    </source>
</evidence>
<evidence type="ECO:0000256" key="5">
    <source>
        <dbReference type="ARBA" id="ARBA00035707"/>
    </source>
</evidence>
<dbReference type="CDD" id="cd05797">
    <property type="entry name" value="Ribosomal_L10"/>
    <property type="match status" value="1"/>
</dbReference>
<dbReference type="HAMAP" id="MF_00368">
    <property type="entry name" value="Ribosomal_bL12"/>
    <property type="match status" value="1"/>
</dbReference>
<dbReference type="InterPro" id="IPR008932">
    <property type="entry name" value="Ribosomal_bL12_oligo"/>
</dbReference>
<dbReference type="InterPro" id="IPR014719">
    <property type="entry name" value="Ribosomal_bL12_C/ClpS-like"/>
</dbReference>
<dbReference type="InterPro" id="IPR043141">
    <property type="entry name" value="Ribosomal_uL10-like_sf"/>
</dbReference>
<dbReference type="GO" id="GO:0006412">
    <property type="term" value="P:translation"/>
    <property type="evidence" value="ECO:0007669"/>
    <property type="project" value="InterPro"/>
</dbReference>
<dbReference type="GO" id="GO:0003735">
    <property type="term" value="F:structural constituent of ribosome"/>
    <property type="evidence" value="ECO:0007669"/>
    <property type="project" value="InterPro"/>
</dbReference>
<dbReference type="InterPro" id="IPR001790">
    <property type="entry name" value="Ribosomal_uL10"/>
</dbReference>
<organism evidence="9">
    <name type="scientific">Cyprideis torosa</name>
    <dbReference type="NCBI Taxonomy" id="163714"/>
    <lineage>
        <taxon>Eukaryota</taxon>
        <taxon>Metazoa</taxon>
        <taxon>Ecdysozoa</taxon>
        <taxon>Arthropoda</taxon>
        <taxon>Crustacea</taxon>
        <taxon>Oligostraca</taxon>
        <taxon>Ostracoda</taxon>
        <taxon>Podocopa</taxon>
        <taxon>Podocopida</taxon>
        <taxon>Cytherocopina</taxon>
        <taxon>Cytheroidea</taxon>
        <taxon>Cytherideidae</taxon>
        <taxon>Cyprideis</taxon>
    </lineage>
</organism>
<keyword evidence="4" id="KW-0687">Ribonucleoprotein</keyword>
<feature type="domain" description="Large ribosomal subunit protein bL12 oligomerization" evidence="8">
    <location>
        <begin position="169"/>
        <end position="215"/>
    </location>
</feature>
<dbReference type="CDD" id="cd00387">
    <property type="entry name" value="Ribosomal_L7_L12"/>
    <property type="match status" value="1"/>
</dbReference>
<dbReference type="SUPFAM" id="SSF48300">
    <property type="entry name" value="Ribosomal protein L7/12, oligomerisation (N-terminal) domain"/>
    <property type="match status" value="1"/>
</dbReference>
<dbReference type="HAMAP" id="MF_00362">
    <property type="entry name" value="Ribosomal_uL10"/>
    <property type="match status" value="1"/>
</dbReference>
<dbReference type="OrthoDB" id="360689at2759"/>
<dbReference type="InterPro" id="IPR002363">
    <property type="entry name" value="Ribosomal_uL10_CS_bac"/>
</dbReference>
<comment type="similarity">
    <text evidence="1">Belongs to the bacterial ribosomal protein bL12 family.</text>
</comment>
<sequence length="287" mass="30392">MGMTRARKQEEIQELKGRMENSEIIVLTHNVGLDAKSITDLRLEMRKNEVGFKVVKNTLAKIAAKGTSGEKIADMFAGPIGMATSQDPVAAAKVAHNFAKENEKLVILGGVYGDMILDAAGVKQLASLPSLDELRSKIIGLIQAPAQKIAQITQIPAQQLRREKMAANIEKIVDELSALTVMEAAELSKALEEKWGVTAAAAAAPVAAAGPAEAAEEKTDFDVILAAAGGNKIAVIKEVRGITGLGLKEAKDLVEGAPKPVKEGAKKDEAEEIKKKLEEAGATVELK</sequence>
<dbReference type="GO" id="GO:0022625">
    <property type="term" value="C:cytosolic large ribosomal subunit"/>
    <property type="evidence" value="ECO:0007669"/>
    <property type="project" value="TreeGrafter"/>
</dbReference>
<dbReference type="InterPro" id="IPR013823">
    <property type="entry name" value="Ribosomal_bL12_C"/>
</dbReference>
<dbReference type="EMBL" id="OB661189">
    <property type="protein sequence ID" value="CAD7227587.1"/>
    <property type="molecule type" value="Genomic_DNA"/>
</dbReference>
<dbReference type="SUPFAM" id="SSF54736">
    <property type="entry name" value="ClpS-like"/>
    <property type="match status" value="1"/>
</dbReference>
<evidence type="ECO:0000256" key="4">
    <source>
        <dbReference type="ARBA" id="ARBA00023274"/>
    </source>
</evidence>
<dbReference type="Pfam" id="PF16320">
    <property type="entry name" value="Ribosomal_L12_N"/>
    <property type="match status" value="1"/>
</dbReference>
<feature type="domain" description="Large ribosomal subunit protein bL12 C-terminal" evidence="7">
    <location>
        <begin position="221"/>
        <end position="287"/>
    </location>
</feature>
<dbReference type="Gene3D" id="3.30.70.1730">
    <property type="match status" value="1"/>
</dbReference>
<evidence type="ECO:0000256" key="6">
    <source>
        <dbReference type="ARBA" id="ARBA00035716"/>
    </source>
</evidence>
<evidence type="ECO:0000256" key="1">
    <source>
        <dbReference type="ARBA" id="ARBA00007197"/>
    </source>
</evidence>
<comment type="similarity">
    <text evidence="2">Belongs to the universal ribosomal protein uL10 family.</text>
</comment>
<name>A0A7R8ZQ87_9CRUS</name>
<accession>A0A7R8ZQ87</accession>
<dbReference type="Gene3D" id="1.20.5.710">
    <property type="entry name" value="Single helix bin"/>
    <property type="match status" value="1"/>
</dbReference>
<dbReference type="NCBIfam" id="NF000955">
    <property type="entry name" value="PRK00099.1-1"/>
    <property type="match status" value="1"/>
</dbReference>
<dbReference type="Gene3D" id="3.30.1390.10">
    <property type="match status" value="1"/>
</dbReference>
<protein>
    <recommendedName>
        <fullName evidence="5">Large ribosomal subunit protein uL10m</fullName>
    </recommendedName>
    <alternativeName>
        <fullName evidence="6">39S ribosomal protein L10, mitochondrial</fullName>
    </alternativeName>
</protein>
<proteinExistence type="inferred from homology"/>
<evidence type="ECO:0000313" key="9">
    <source>
        <dbReference type="EMBL" id="CAD7227587.1"/>
    </source>
</evidence>
<dbReference type="SUPFAM" id="SSF160369">
    <property type="entry name" value="Ribosomal protein L10-like"/>
    <property type="match status" value="1"/>
</dbReference>
<evidence type="ECO:0000256" key="2">
    <source>
        <dbReference type="ARBA" id="ARBA00008889"/>
    </source>
</evidence>
<dbReference type="PANTHER" id="PTHR45987">
    <property type="entry name" value="39S RIBOSOMAL PROTEIN L12"/>
    <property type="match status" value="1"/>
</dbReference>
<dbReference type="InterPro" id="IPR022973">
    <property type="entry name" value="Ribosomal_uL10_bac"/>
</dbReference>
<dbReference type="NCBIfam" id="TIGR00855">
    <property type="entry name" value="L12"/>
    <property type="match status" value="1"/>
</dbReference>